<evidence type="ECO:0000313" key="2">
    <source>
        <dbReference type="Proteomes" id="UP000321595"/>
    </source>
</evidence>
<dbReference type="PANTHER" id="PTHR33835:SF1">
    <property type="entry name" value="METALLO-BETA-LACTAMASE DOMAIN-CONTAINING PROTEIN"/>
    <property type="match status" value="1"/>
</dbReference>
<evidence type="ECO:0000313" key="1">
    <source>
        <dbReference type="EMBL" id="QED27229.1"/>
    </source>
</evidence>
<proteinExistence type="predicted"/>
<dbReference type="RefSeq" id="WP_146958914.1">
    <property type="nucleotide sequence ID" value="NZ_CP042467.1"/>
</dbReference>
<protein>
    <recommendedName>
        <fullName evidence="3">DUF4336 domain-containing protein</fullName>
    </recommendedName>
</protein>
<sequence>MLKQIFEDVPGLWEIPGTVKAAGFTLPCRAVIFETSPGHLWMWSPVRMDAETIEAVKALGSVDVLVSPSLMHHLFMGAAQEAFPDAVVWAPRRLKKKRPDLRIDEELREDAFEDLGIKAFAVKGAPLMDEWLFYHEPTKTGLVCDIVFNLGTEMDLFSAFVTTLTGTRGRLALSRLVKFAVKDRAAASVAVKAFLEMPFENFVMAHGQPFQGADARPRVQDVLKWFSN</sequence>
<evidence type="ECO:0008006" key="3">
    <source>
        <dbReference type="Google" id="ProtNLM"/>
    </source>
</evidence>
<dbReference type="PANTHER" id="PTHR33835">
    <property type="entry name" value="YALI0C07656P"/>
    <property type="match status" value="1"/>
</dbReference>
<dbReference type="Proteomes" id="UP000321595">
    <property type="component" value="Chromosome"/>
</dbReference>
<reference evidence="1 2" key="1">
    <citation type="submission" date="2019-08" db="EMBL/GenBank/DDBJ databases">
        <authorList>
            <person name="Liang Q."/>
        </authorList>
    </citation>
    <scope>NUCLEOTIDE SEQUENCE [LARGE SCALE GENOMIC DNA]</scope>
    <source>
        <strain evidence="1 2">V1718</strain>
    </source>
</reference>
<dbReference type="InterPro" id="IPR025638">
    <property type="entry name" value="DUF4336"/>
</dbReference>
<name>A0A5B8XUW5_9DELT</name>
<dbReference type="KEGG" id="bbae:FRD01_08230"/>
<dbReference type="InterPro" id="IPR036866">
    <property type="entry name" value="RibonucZ/Hydroxyglut_hydro"/>
</dbReference>
<accession>A0A5B8XUW5</accession>
<organism evidence="1 2">
    <name type="scientific">Microvenator marinus</name>
    <dbReference type="NCBI Taxonomy" id="2600177"/>
    <lineage>
        <taxon>Bacteria</taxon>
        <taxon>Deltaproteobacteria</taxon>
        <taxon>Bradymonadales</taxon>
        <taxon>Microvenatoraceae</taxon>
        <taxon>Microvenator</taxon>
    </lineage>
</organism>
<dbReference type="SUPFAM" id="SSF56281">
    <property type="entry name" value="Metallo-hydrolase/oxidoreductase"/>
    <property type="match status" value="1"/>
</dbReference>
<dbReference type="AlphaFoldDB" id="A0A5B8XUW5"/>
<dbReference type="OrthoDB" id="450111at2"/>
<gene>
    <name evidence="1" type="ORF">FRD01_08230</name>
</gene>
<keyword evidence="2" id="KW-1185">Reference proteome</keyword>
<dbReference type="EMBL" id="CP042467">
    <property type="protein sequence ID" value="QED27229.1"/>
    <property type="molecule type" value="Genomic_DNA"/>
</dbReference>